<dbReference type="EMBL" id="AP003619">
    <property type="protein sequence ID" value="BAD32881.1"/>
    <property type="molecule type" value="Genomic_DNA"/>
</dbReference>
<gene>
    <name evidence="3" type="ORF">OJ1230_H04.30</name>
    <name evidence="2" type="ORF">P0577H07.1</name>
</gene>
<feature type="region of interest" description="Disordered" evidence="1">
    <location>
        <begin position="1"/>
        <end position="41"/>
    </location>
</feature>
<feature type="region of interest" description="Disordered" evidence="1">
    <location>
        <begin position="72"/>
        <end position="94"/>
    </location>
</feature>
<reference evidence="2" key="1">
    <citation type="submission" date="2001-05" db="EMBL/GenBank/DDBJ databases">
        <title>Oryza sativa nipponbare(GA3) genomic DNA, chromosome 6, PAC clone:P0577H07.</title>
        <authorList>
            <person name="Sasaki T."/>
            <person name="Matsumoto T."/>
            <person name="Yamamoto K."/>
        </authorList>
    </citation>
    <scope>NUCLEOTIDE SEQUENCE</scope>
</reference>
<proteinExistence type="predicted"/>
<reference evidence="4" key="4">
    <citation type="journal article" date="2008" name="Nucleic Acids Res.">
        <title>The rice annotation project database (RAP-DB): 2008 update.</title>
        <authorList>
            <consortium name="The rice annotation project (RAP)"/>
        </authorList>
    </citation>
    <scope>GENOME REANNOTATION</scope>
    <source>
        <strain evidence="4">cv. Nipponbare</strain>
    </source>
</reference>
<organism evidence="3 4">
    <name type="scientific">Oryza sativa subsp. japonica</name>
    <name type="common">Rice</name>
    <dbReference type="NCBI Taxonomy" id="39947"/>
    <lineage>
        <taxon>Eukaryota</taxon>
        <taxon>Viridiplantae</taxon>
        <taxon>Streptophyta</taxon>
        <taxon>Embryophyta</taxon>
        <taxon>Tracheophyta</taxon>
        <taxon>Spermatophyta</taxon>
        <taxon>Magnoliopsida</taxon>
        <taxon>Liliopsida</taxon>
        <taxon>Poales</taxon>
        <taxon>Poaceae</taxon>
        <taxon>BOP clade</taxon>
        <taxon>Oryzoideae</taxon>
        <taxon>Oryzeae</taxon>
        <taxon>Oryzinae</taxon>
        <taxon>Oryza</taxon>
        <taxon>Oryza sativa</taxon>
    </lineage>
</organism>
<name>Q69UX0_ORYSJ</name>
<evidence type="ECO:0000313" key="3">
    <source>
        <dbReference type="EMBL" id="BAD33081.1"/>
    </source>
</evidence>
<evidence type="ECO:0000256" key="1">
    <source>
        <dbReference type="SAM" id="MobiDB-lite"/>
    </source>
</evidence>
<dbReference type="AlphaFoldDB" id="Q69UX0"/>
<evidence type="ECO:0000313" key="4">
    <source>
        <dbReference type="Proteomes" id="UP000000763"/>
    </source>
</evidence>
<evidence type="ECO:0000313" key="2">
    <source>
        <dbReference type="EMBL" id="BAD32881.1"/>
    </source>
</evidence>
<reference evidence="4" key="3">
    <citation type="journal article" date="2005" name="Nature">
        <title>The map-based sequence of the rice genome.</title>
        <authorList>
            <consortium name="International rice genome sequencing project (IRGSP)"/>
            <person name="Matsumoto T."/>
            <person name="Wu J."/>
            <person name="Kanamori H."/>
            <person name="Katayose Y."/>
            <person name="Fujisawa M."/>
            <person name="Namiki N."/>
            <person name="Mizuno H."/>
            <person name="Yamamoto K."/>
            <person name="Antonio B.A."/>
            <person name="Baba T."/>
            <person name="Sakata K."/>
            <person name="Nagamura Y."/>
            <person name="Aoki H."/>
            <person name="Arikawa K."/>
            <person name="Arita K."/>
            <person name="Bito T."/>
            <person name="Chiden Y."/>
            <person name="Fujitsuka N."/>
            <person name="Fukunaka R."/>
            <person name="Hamada M."/>
            <person name="Harada C."/>
            <person name="Hayashi A."/>
            <person name="Hijishita S."/>
            <person name="Honda M."/>
            <person name="Hosokawa S."/>
            <person name="Ichikawa Y."/>
            <person name="Idonuma A."/>
            <person name="Iijima M."/>
            <person name="Ikeda M."/>
            <person name="Ikeno M."/>
            <person name="Ito K."/>
            <person name="Ito S."/>
            <person name="Ito T."/>
            <person name="Ito Y."/>
            <person name="Ito Y."/>
            <person name="Iwabuchi A."/>
            <person name="Kamiya K."/>
            <person name="Karasawa W."/>
            <person name="Kurita K."/>
            <person name="Katagiri S."/>
            <person name="Kikuta A."/>
            <person name="Kobayashi H."/>
            <person name="Kobayashi N."/>
            <person name="Machita K."/>
            <person name="Maehara T."/>
            <person name="Masukawa M."/>
            <person name="Mizubayashi T."/>
            <person name="Mukai Y."/>
            <person name="Nagasaki H."/>
            <person name="Nagata Y."/>
            <person name="Naito S."/>
            <person name="Nakashima M."/>
            <person name="Nakama Y."/>
            <person name="Nakamichi Y."/>
            <person name="Nakamura M."/>
            <person name="Meguro A."/>
            <person name="Negishi M."/>
            <person name="Ohta I."/>
            <person name="Ohta T."/>
            <person name="Okamoto M."/>
            <person name="Ono N."/>
            <person name="Saji S."/>
            <person name="Sakaguchi M."/>
            <person name="Sakai K."/>
            <person name="Shibata M."/>
            <person name="Shimokawa T."/>
            <person name="Song J."/>
            <person name="Takazaki Y."/>
            <person name="Terasawa K."/>
            <person name="Tsugane M."/>
            <person name="Tsuji K."/>
            <person name="Ueda S."/>
            <person name="Waki K."/>
            <person name="Yamagata H."/>
            <person name="Yamamoto M."/>
            <person name="Yamamoto S."/>
            <person name="Yamane H."/>
            <person name="Yoshiki S."/>
            <person name="Yoshihara R."/>
            <person name="Yukawa K."/>
            <person name="Zhong H."/>
            <person name="Yano M."/>
            <person name="Yuan Q."/>
            <person name="Ouyang S."/>
            <person name="Liu J."/>
            <person name="Jones K.M."/>
            <person name="Gansberger K."/>
            <person name="Moffat K."/>
            <person name="Hill J."/>
            <person name="Bera J."/>
            <person name="Fadrosh D."/>
            <person name="Jin S."/>
            <person name="Johri S."/>
            <person name="Kim M."/>
            <person name="Overton L."/>
            <person name="Reardon M."/>
            <person name="Tsitrin T."/>
            <person name="Vuong H."/>
            <person name="Weaver B."/>
            <person name="Ciecko A."/>
            <person name="Tallon L."/>
            <person name="Jackson J."/>
            <person name="Pai G."/>
            <person name="Aken S.V."/>
            <person name="Utterback T."/>
            <person name="Reidmuller S."/>
            <person name="Feldblyum T."/>
            <person name="Hsiao J."/>
            <person name="Zismann V."/>
            <person name="Iobst S."/>
            <person name="de Vazeille A.R."/>
            <person name="Buell C.R."/>
            <person name="Ying K."/>
            <person name="Li Y."/>
            <person name="Lu T."/>
            <person name="Huang Y."/>
            <person name="Zhao Q."/>
            <person name="Feng Q."/>
            <person name="Zhang L."/>
            <person name="Zhu J."/>
            <person name="Weng Q."/>
            <person name="Mu J."/>
            <person name="Lu Y."/>
            <person name="Fan D."/>
            <person name="Liu Y."/>
            <person name="Guan J."/>
            <person name="Zhang Y."/>
            <person name="Yu S."/>
            <person name="Liu X."/>
            <person name="Zhang Y."/>
            <person name="Hong G."/>
            <person name="Han B."/>
            <person name="Choisne N."/>
            <person name="Demange N."/>
            <person name="Orjeda G."/>
            <person name="Samain S."/>
            <person name="Cattolico L."/>
            <person name="Pelletier E."/>
            <person name="Couloux A."/>
            <person name="Segurens B."/>
            <person name="Wincker P."/>
            <person name="D'Hont A."/>
            <person name="Scarpelli C."/>
            <person name="Weissenbach J."/>
            <person name="Salanoubat M."/>
            <person name="Quetier F."/>
            <person name="Yu Y."/>
            <person name="Kim H.R."/>
            <person name="Rambo T."/>
            <person name="Currie J."/>
            <person name="Collura K."/>
            <person name="Luo M."/>
            <person name="Yang T."/>
            <person name="Ammiraju J.S.S."/>
            <person name="Engler F."/>
            <person name="Soderlund C."/>
            <person name="Wing R.A."/>
            <person name="Palmer L.E."/>
            <person name="de la Bastide M."/>
            <person name="Spiegel L."/>
            <person name="Nascimento L."/>
            <person name="Zutavern T."/>
            <person name="O'Shaughnessy A."/>
            <person name="Dike S."/>
            <person name="Dedhia N."/>
            <person name="Preston R."/>
            <person name="Balija V."/>
            <person name="McCombie W.R."/>
            <person name="Chow T."/>
            <person name="Chen H."/>
            <person name="Chung M."/>
            <person name="Chen C."/>
            <person name="Shaw J."/>
            <person name="Wu H."/>
            <person name="Hsiao K."/>
            <person name="Chao Y."/>
            <person name="Chu M."/>
            <person name="Cheng C."/>
            <person name="Hour A."/>
            <person name="Lee P."/>
            <person name="Lin S."/>
            <person name="Lin Y."/>
            <person name="Liou J."/>
            <person name="Liu S."/>
            <person name="Hsing Y."/>
            <person name="Raghuvanshi S."/>
            <person name="Mohanty A."/>
            <person name="Bharti A.K."/>
            <person name="Gaur A."/>
            <person name="Gupta V."/>
            <person name="Kumar D."/>
            <person name="Ravi V."/>
            <person name="Vij S."/>
            <person name="Kapur A."/>
            <person name="Khurana P."/>
            <person name="Khurana P."/>
            <person name="Khurana J.P."/>
            <person name="Tyagi A.K."/>
            <person name="Gaikwad K."/>
            <person name="Singh A."/>
            <person name="Dalal V."/>
            <person name="Srivastava S."/>
            <person name="Dixit A."/>
            <person name="Pal A.K."/>
            <person name="Ghazi I.A."/>
            <person name="Yadav M."/>
            <person name="Pandit A."/>
            <person name="Bhargava A."/>
            <person name="Sureshbabu K."/>
            <person name="Batra K."/>
            <person name="Sharma T.R."/>
            <person name="Mohapatra T."/>
            <person name="Singh N.K."/>
            <person name="Messing J."/>
            <person name="Nelson A.B."/>
            <person name="Fuks G."/>
            <person name="Kavchok S."/>
            <person name="Keizer G."/>
            <person name="Linton E."/>
            <person name="Llaca V."/>
            <person name="Song R."/>
            <person name="Tanyolac B."/>
            <person name="Young S."/>
            <person name="Ho-Il K."/>
            <person name="Hahn J.H."/>
            <person name="Sangsakoo G."/>
            <person name="Vanavichit A."/>
            <person name="de Mattos Luiz.A.T."/>
            <person name="Zimmer P.D."/>
            <person name="Malone G."/>
            <person name="Dellagostin O."/>
            <person name="de Oliveira A.C."/>
            <person name="Bevan M."/>
            <person name="Bancroft I."/>
            <person name="Minx P."/>
            <person name="Cordum H."/>
            <person name="Wilson R."/>
            <person name="Cheng Z."/>
            <person name="Jin W."/>
            <person name="Jiang J."/>
            <person name="Leong S.A."/>
            <person name="Iwama H."/>
            <person name="Gojobori T."/>
            <person name="Itoh T."/>
            <person name="Niimura Y."/>
            <person name="Fujii Y."/>
            <person name="Habara T."/>
            <person name="Sakai H."/>
            <person name="Sato Y."/>
            <person name="Wilson G."/>
            <person name="Kumar K."/>
            <person name="McCouch S."/>
            <person name="Juretic N."/>
            <person name="Hoen D."/>
            <person name="Wright S."/>
            <person name="Bruskiewich R."/>
            <person name="Bureau T."/>
            <person name="Miyao A."/>
            <person name="Hirochika H."/>
            <person name="Nishikawa T."/>
            <person name="Kadowaki K."/>
            <person name="Sugiura M."/>
            <person name="Burr B."/>
            <person name="Sasaki T."/>
        </authorList>
    </citation>
    <scope>NUCLEOTIDE SEQUENCE [LARGE SCALE GENOMIC DNA]</scope>
    <source>
        <strain evidence="4">cv. Nipponbare</strain>
    </source>
</reference>
<protein>
    <submittedName>
        <fullName evidence="3">Uncharacterized protein</fullName>
    </submittedName>
</protein>
<sequence>MNGGGEGKGRGDGGVRSFVGGGGKGKGRWRGEEIRRRRHARDGAVREKEAGRGMCVWDEDGEETRIWKARKREGGSAQFREVEPEPLLQNGVDL</sequence>
<feature type="compositionally biased region" description="Basic and acidic residues" evidence="1">
    <location>
        <begin position="29"/>
        <end position="41"/>
    </location>
</feature>
<dbReference type="Proteomes" id="UP000000763">
    <property type="component" value="Chromosome 6"/>
</dbReference>
<reference evidence="3" key="2">
    <citation type="submission" date="2001-11" db="EMBL/GenBank/DDBJ databases">
        <title>Oryza sativa nipponbare(GA3) genomic DNA, chromosome 6, BAC clone:OJ1230_H04.</title>
        <authorList>
            <person name="Sasaki T."/>
            <person name="Matsumoto T."/>
            <person name="Yamamoto K."/>
        </authorList>
    </citation>
    <scope>NUCLEOTIDE SEQUENCE</scope>
</reference>
<dbReference type="EMBL" id="AP004325">
    <property type="protein sequence ID" value="BAD33081.1"/>
    <property type="molecule type" value="Genomic_DNA"/>
</dbReference>
<accession>Q69UX0</accession>